<feature type="region of interest" description="Disordered" evidence="8">
    <location>
        <begin position="1"/>
        <end position="34"/>
    </location>
</feature>
<keyword evidence="6 7" id="KW-0472">Membrane</keyword>
<dbReference type="Proteomes" id="UP001321760">
    <property type="component" value="Unassembled WGS sequence"/>
</dbReference>
<feature type="compositionally biased region" description="Basic and acidic residues" evidence="8">
    <location>
        <begin position="1"/>
        <end position="12"/>
    </location>
</feature>
<evidence type="ECO:0000256" key="6">
    <source>
        <dbReference type="ARBA" id="ARBA00023136"/>
    </source>
</evidence>
<dbReference type="GO" id="GO:0005789">
    <property type="term" value="C:endoplasmic reticulum membrane"/>
    <property type="evidence" value="ECO:0007669"/>
    <property type="project" value="UniProtKB-SubCell"/>
</dbReference>
<feature type="transmembrane region" description="Helical" evidence="7">
    <location>
        <begin position="366"/>
        <end position="386"/>
    </location>
</feature>
<comment type="caution">
    <text evidence="10">The sequence shown here is derived from an EMBL/GenBank/DDBJ whole genome shotgun (WGS) entry which is preliminary data.</text>
</comment>
<feature type="transmembrane region" description="Helical" evidence="7">
    <location>
        <begin position="157"/>
        <end position="182"/>
    </location>
</feature>
<evidence type="ECO:0000256" key="3">
    <source>
        <dbReference type="ARBA" id="ARBA00011182"/>
    </source>
</evidence>
<keyword evidence="5 7" id="KW-1133">Transmembrane helix</keyword>
<feature type="transmembrane region" description="Helical" evidence="7">
    <location>
        <begin position="87"/>
        <end position="104"/>
    </location>
</feature>
<feature type="transmembrane region" description="Helical" evidence="7">
    <location>
        <begin position="308"/>
        <end position="330"/>
    </location>
</feature>
<dbReference type="GO" id="GO:0030659">
    <property type="term" value="C:cytoplasmic vesicle membrane"/>
    <property type="evidence" value="ECO:0007669"/>
    <property type="project" value="UniProtKB-SubCell"/>
</dbReference>
<evidence type="ECO:0000259" key="9">
    <source>
        <dbReference type="Pfam" id="PF00892"/>
    </source>
</evidence>
<protein>
    <recommendedName>
        <fullName evidence="7">GDP-mannose transporter</fullName>
        <shortName evidence="7">GMT</shortName>
    </recommendedName>
</protein>
<evidence type="ECO:0000256" key="5">
    <source>
        <dbReference type="ARBA" id="ARBA00022989"/>
    </source>
</evidence>
<feature type="compositionally biased region" description="Low complexity" evidence="8">
    <location>
        <begin position="13"/>
        <end position="25"/>
    </location>
</feature>
<dbReference type="InterPro" id="IPR000620">
    <property type="entry name" value="EamA_dom"/>
</dbReference>
<reference evidence="10" key="1">
    <citation type="journal article" date="2023" name="Mol. Phylogenet. Evol.">
        <title>Genome-scale phylogeny and comparative genomics of the fungal order Sordariales.</title>
        <authorList>
            <person name="Hensen N."/>
            <person name="Bonometti L."/>
            <person name="Westerberg I."/>
            <person name="Brannstrom I.O."/>
            <person name="Guillou S."/>
            <person name="Cros-Aarteil S."/>
            <person name="Calhoun S."/>
            <person name="Haridas S."/>
            <person name="Kuo A."/>
            <person name="Mondo S."/>
            <person name="Pangilinan J."/>
            <person name="Riley R."/>
            <person name="LaButti K."/>
            <person name="Andreopoulos B."/>
            <person name="Lipzen A."/>
            <person name="Chen C."/>
            <person name="Yan M."/>
            <person name="Daum C."/>
            <person name="Ng V."/>
            <person name="Clum A."/>
            <person name="Steindorff A."/>
            <person name="Ohm R.A."/>
            <person name="Martin F."/>
            <person name="Silar P."/>
            <person name="Natvig D.O."/>
            <person name="Lalanne C."/>
            <person name="Gautier V."/>
            <person name="Ament-Velasquez S.L."/>
            <person name="Kruys A."/>
            <person name="Hutchinson M.I."/>
            <person name="Powell A.J."/>
            <person name="Barry K."/>
            <person name="Miller A.N."/>
            <person name="Grigoriev I.V."/>
            <person name="Debuchy R."/>
            <person name="Gladieux P."/>
            <person name="Hiltunen Thoren M."/>
            <person name="Johannesson H."/>
        </authorList>
    </citation>
    <scope>NUCLEOTIDE SEQUENCE</scope>
    <source>
        <strain evidence="10">PSN243</strain>
    </source>
</reference>
<feature type="domain" description="EamA" evidence="9">
    <location>
        <begin position="244"/>
        <end position="379"/>
    </location>
</feature>
<keyword evidence="11" id="KW-1185">Reference proteome</keyword>
<dbReference type="InterPro" id="IPR050186">
    <property type="entry name" value="TPT_transporter"/>
</dbReference>
<evidence type="ECO:0000256" key="7">
    <source>
        <dbReference type="RuleBase" id="RU367097"/>
    </source>
</evidence>
<dbReference type="Pfam" id="PF00892">
    <property type="entry name" value="EamA"/>
    <property type="match status" value="1"/>
</dbReference>
<comment type="function">
    <text evidence="1 7">Involved in the import of GDP-mannose from the cytoplasm into the Golgi lumen.</text>
</comment>
<accession>A0AAV9GK05</accession>
<evidence type="ECO:0000313" key="10">
    <source>
        <dbReference type="EMBL" id="KAK4448548.1"/>
    </source>
</evidence>
<comment type="similarity">
    <text evidence="2 7">Belongs to the TPT transporter family. SLC35D subfamily.</text>
</comment>
<sequence length="395" mass="43359">MSLSVEPKERADSFSSSSSTTAPTSPQENEKLADFDTLGDDLEKLRSPDDLDVRFDEDEADTLLRREVDGFRLEDSPPPPKTSFTTALLWMAVNTIATIGIVFTNKAIFSDQSLKLAQLSFAAFHFFLTWLTLWTISRPAFAFFTPRRVSLRDILPLSIAMALNVILPNLSLAFSSVTFYQLARILLTPNVALMNYLLYSSRLPLNAILALIPACLGVAIVSYYDSLPAAQNSNNKPVTTTSPLGILFALLGVFASSLYTIWIAAYHRRLQMSSMQLLLNQSPVAFVALLYVIPFVDVFPDSWASVPVARWGLIVLSGLFASLINISQFFIVAQTGPVSSTVVGHVKTCTIVAMGWMVSGRGVEDWSVVGVVVALGGIISYSIVMLREKAKEARR</sequence>
<evidence type="ECO:0000256" key="1">
    <source>
        <dbReference type="ARBA" id="ARBA00003420"/>
    </source>
</evidence>
<evidence type="ECO:0000256" key="4">
    <source>
        <dbReference type="ARBA" id="ARBA00022692"/>
    </source>
</evidence>
<name>A0AAV9GK05_9PEZI</name>
<feature type="transmembrane region" description="Helical" evidence="7">
    <location>
        <begin position="116"/>
        <end position="137"/>
    </location>
</feature>
<keyword evidence="7" id="KW-0333">Golgi apparatus</keyword>
<dbReference type="PANTHER" id="PTHR11132">
    <property type="entry name" value="SOLUTE CARRIER FAMILY 35"/>
    <property type="match status" value="1"/>
</dbReference>
<dbReference type="EMBL" id="MU865942">
    <property type="protein sequence ID" value="KAK4448548.1"/>
    <property type="molecule type" value="Genomic_DNA"/>
</dbReference>
<comment type="subcellular location">
    <subcellularLocation>
        <location evidence="7">Golgi apparatus membrane</location>
        <topology evidence="7">Multi-pass membrane protein</topology>
    </subcellularLocation>
    <subcellularLocation>
        <location evidence="7">Cytoplasmic vesicle membrane</location>
        <topology evidence="7">Multi-pass membrane protein</topology>
    </subcellularLocation>
    <subcellularLocation>
        <location evidence="7">Endoplasmic reticulum membrane</location>
        <topology evidence="7">Multi-pass membrane protein</topology>
    </subcellularLocation>
</comment>
<comment type="subunit">
    <text evidence="3 7">Homooligomer.</text>
</comment>
<keyword evidence="4 7" id="KW-0812">Transmembrane</keyword>
<feature type="transmembrane region" description="Helical" evidence="7">
    <location>
        <begin position="244"/>
        <end position="265"/>
    </location>
</feature>
<keyword evidence="7" id="KW-0762">Sugar transport</keyword>
<proteinExistence type="inferred from homology"/>
<evidence type="ECO:0000256" key="2">
    <source>
        <dbReference type="ARBA" id="ARBA00010425"/>
    </source>
</evidence>
<feature type="transmembrane region" description="Helical" evidence="7">
    <location>
        <begin position="342"/>
        <end position="360"/>
    </location>
</feature>
<evidence type="ECO:0000313" key="11">
    <source>
        <dbReference type="Proteomes" id="UP001321760"/>
    </source>
</evidence>
<organism evidence="10 11">
    <name type="scientific">Podospora aff. communis PSN243</name>
    <dbReference type="NCBI Taxonomy" id="3040156"/>
    <lineage>
        <taxon>Eukaryota</taxon>
        <taxon>Fungi</taxon>
        <taxon>Dikarya</taxon>
        <taxon>Ascomycota</taxon>
        <taxon>Pezizomycotina</taxon>
        <taxon>Sordariomycetes</taxon>
        <taxon>Sordariomycetidae</taxon>
        <taxon>Sordariales</taxon>
        <taxon>Podosporaceae</taxon>
        <taxon>Podospora</taxon>
    </lineage>
</organism>
<keyword evidence="7" id="KW-0968">Cytoplasmic vesicle</keyword>
<dbReference type="AlphaFoldDB" id="A0AAV9GK05"/>
<keyword evidence="7" id="KW-0256">Endoplasmic reticulum</keyword>
<feature type="transmembrane region" description="Helical" evidence="7">
    <location>
        <begin position="277"/>
        <end position="296"/>
    </location>
</feature>
<keyword evidence="7" id="KW-0813">Transport</keyword>
<reference evidence="10" key="2">
    <citation type="submission" date="2023-05" db="EMBL/GenBank/DDBJ databases">
        <authorList>
            <consortium name="Lawrence Berkeley National Laboratory"/>
            <person name="Steindorff A."/>
            <person name="Hensen N."/>
            <person name="Bonometti L."/>
            <person name="Westerberg I."/>
            <person name="Brannstrom I.O."/>
            <person name="Guillou S."/>
            <person name="Cros-Aarteil S."/>
            <person name="Calhoun S."/>
            <person name="Haridas S."/>
            <person name="Kuo A."/>
            <person name="Mondo S."/>
            <person name="Pangilinan J."/>
            <person name="Riley R."/>
            <person name="Labutti K."/>
            <person name="Andreopoulos B."/>
            <person name="Lipzen A."/>
            <person name="Chen C."/>
            <person name="Yanf M."/>
            <person name="Daum C."/>
            <person name="Ng V."/>
            <person name="Clum A."/>
            <person name="Ohm R."/>
            <person name="Martin F."/>
            <person name="Silar P."/>
            <person name="Natvig D."/>
            <person name="Lalanne C."/>
            <person name="Gautier V."/>
            <person name="Ament-Velasquez S.L."/>
            <person name="Kruys A."/>
            <person name="Hutchinson M.I."/>
            <person name="Powell A.J."/>
            <person name="Barry K."/>
            <person name="Miller A.N."/>
            <person name="Grigoriev I.V."/>
            <person name="Debuchy R."/>
            <person name="Gladieux P."/>
            <person name="Thoren M.H."/>
            <person name="Johannesson H."/>
        </authorList>
    </citation>
    <scope>NUCLEOTIDE SEQUENCE</scope>
    <source>
        <strain evidence="10">PSN243</strain>
    </source>
</reference>
<dbReference type="GO" id="GO:0000139">
    <property type="term" value="C:Golgi membrane"/>
    <property type="evidence" value="ECO:0007669"/>
    <property type="project" value="UniProtKB-SubCell"/>
</dbReference>
<gene>
    <name evidence="10" type="ORF">QBC34DRAFT_110289</name>
</gene>
<evidence type="ECO:0000256" key="8">
    <source>
        <dbReference type="SAM" id="MobiDB-lite"/>
    </source>
</evidence>
<feature type="transmembrane region" description="Helical" evidence="7">
    <location>
        <begin position="203"/>
        <end position="224"/>
    </location>
</feature>